<dbReference type="RefSeq" id="WP_014808500.1">
    <property type="nucleotide sequence ID" value="NC_018025.1"/>
</dbReference>
<evidence type="ECO:0000256" key="1">
    <source>
        <dbReference type="ARBA" id="ARBA00006484"/>
    </source>
</evidence>
<evidence type="ECO:0000313" key="6">
    <source>
        <dbReference type="Proteomes" id="UP000006055"/>
    </source>
</evidence>
<evidence type="ECO:0000256" key="2">
    <source>
        <dbReference type="ARBA" id="ARBA00023002"/>
    </source>
</evidence>
<proteinExistence type="inferred from homology"/>
<evidence type="ECO:0000313" key="5">
    <source>
        <dbReference type="EMBL" id="AFM23344.1"/>
    </source>
</evidence>
<dbReference type="Pfam" id="PF00106">
    <property type="entry name" value="adh_short"/>
    <property type="match status" value="1"/>
</dbReference>
<keyword evidence="2" id="KW-0560">Oxidoreductase</keyword>
<dbReference type="Gene3D" id="3.40.50.720">
    <property type="entry name" value="NAD(P)-binding Rossmann-like Domain"/>
    <property type="match status" value="1"/>
</dbReference>
<dbReference type="FunFam" id="3.40.50.720:FF:000084">
    <property type="entry name" value="Short-chain dehydrogenase reductase"/>
    <property type="match status" value="1"/>
</dbReference>
<dbReference type="PATRIC" id="fig|706587.4.peg.697"/>
<dbReference type="AlphaFoldDB" id="I4C1A3"/>
<name>I4C1A3_DESTA</name>
<protein>
    <submittedName>
        <fullName evidence="5">Short-chain alcohol dehydrogenase</fullName>
    </submittedName>
</protein>
<reference evidence="6" key="1">
    <citation type="submission" date="2012-06" db="EMBL/GenBank/DDBJ databases">
        <title>Complete sequence of chromosome of Desulfomonile tiedjei DSM 6799.</title>
        <authorList>
            <person name="Lucas S."/>
            <person name="Copeland A."/>
            <person name="Lapidus A."/>
            <person name="Glavina del Rio T."/>
            <person name="Dalin E."/>
            <person name="Tice H."/>
            <person name="Bruce D."/>
            <person name="Goodwin L."/>
            <person name="Pitluck S."/>
            <person name="Peters L."/>
            <person name="Ovchinnikova G."/>
            <person name="Zeytun A."/>
            <person name="Lu M."/>
            <person name="Kyrpides N."/>
            <person name="Mavromatis K."/>
            <person name="Ivanova N."/>
            <person name="Brettin T."/>
            <person name="Detter J.C."/>
            <person name="Han C."/>
            <person name="Larimer F."/>
            <person name="Land M."/>
            <person name="Hauser L."/>
            <person name="Markowitz V."/>
            <person name="Cheng J.-F."/>
            <person name="Hugenholtz P."/>
            <person name="Woyke T."/>
            <person name="Wu D."/>
            <person name="Spring S."/>
            <person name="Schroeder M."/>
            <person name="Brambilla E."/>
            <person name="Klenk H.-P."/>
            <person name="Eisen J.A."/>
        </authorList>
    </citation>
    <scope>NUCLEOTIDE SEQUENCE [LARGE SCALE GENOMIC DNA]</scope>
    <source>
        <strain evidence="6">ATCC 49306 / DSM 6799 / DCB-1</strain>
    </source>
</reference>
<dbReference type="GO" id="GO:0016020">
    <property type="term" value="C:membrane"/>
    <property type="evidence" value="ECO:0007669"/>
    <property type="project" value="TreeGrafter"/>
</dbReference>
<comment type="similarity">
    <text evidence="1 3">Belongs to the short-chain dehydrogenases/reductases (SDR) family.</text>
</comment>
<dbReference type="CDD" id="cd05233">
    <property type="entry name" value="SDR_c"/>
    <property type="match status" value="1"/>
</dbReference>
<dbReference type="PRINTS" id="PR00080">
    <property type="entry name" value="SDRFAMILY"/>
</dbReference>
<dbReference type="PRINTS" id="PR00081">
    <property type="entry name" value="GDHRDH"/>
</dbReference>
<dbReference type="HOGENOM" id="CLU_010194_2_1_7"/>
<dbReference type="SMART" id="SM00822">
    <property type="entry name" value="PKS_KR"/>
    <property type="match status" value="1"/>
</dbReference>
<sequence length="279" mass="30155">MSIEQYFRGKGCVVTGAASGIGYAVSEALLNVGATVFMADRDTKTLTSAVEQLSGHADRVHSATVDVTKQEQVQHLIHDAASRHGRLDILFNNAGIGGTMPILEATLEHWRRVIDINLWGVIYGIDAALPIMRSQGGGHIVNTSSIAGLIPLPYQAIYAASKFAVAGLSESLRFELEEDGILFSVVCPGDVATRIYGTPILGERIEVKPPPSAIPADEAARTILTGVANKEGIIAFPENARQGWRAYWASPEGSESYLRDMARDRRRAYETCGSYYSSD</sequence>
<dbReference type="PANTHER" id="PTHR44196:SF1">
    <property type="entry name" value="DEHYDROGENASE_REDUCTASE SDR FAMILY MEMBER 7B"/>
    <property type="match status" value="1"/>
</dbReference>
<dbReference type="InterPro" id="IPR020904">
    <property type="entry name" value="Sc_DH/Rdtase_CS"/>
</dbReference>
<dbReference type="PANTHER" id="PTHR44196">
    <property type="entry name" value="DEHYDROGENASE/REDUCTASE SDR FAMILY MEMBER 7B"/>
    <property type="match status" value="1"/>
</dbReference>
<dbReference type="eggNOG" id="COG4221">
    <property type="taxonomic scope" value="Bacteria"/>
</dbReference>
<dbReference type="SUPFAM" id="SSF51735">
    <property type="entry name" value="NAD(P)-binding Rossmann-fold domains"/>
    <property type="match status" value="1"/>
</dbReference>
<evidence type="ECO:0000259" key="4">
    <source>
        <dbReference type="SMART" id="SM00822"/>
    </source>
</evidence>
<dbReference type="OrthoDB" id="9790266at2"/>
<dbReference type="EMBL" id="CP003360">
    <property type="protein sequence ID" value="AFM23344.1"/>
    <property type="molecule type" value="Genomic_DNA"/>
</dbReference>
<dbReference type="InterPro" id="IPR036291">
    <property type="entry name" value="NAD(P)-bd_dom_sf"/>
</dbReference>
<dbReference type="PROSITE" id="PS00061">
    <property type="entry name" value="ADH_SHORT"/>
    <property type="match status" value="1"/>
</dbReference>
<keyword evidence="6" id="KW-1185">Reference proteome</keyword>
<evidence type="ECO:0000256" key="3">
    <source>
        <dbReference type="RuleBase" id="RU000363"/>
    </source>
</evidence>
<accession>I4C1A3</accession>
<gene>
    <name evidence="5" type="ordered locus">Desti_0616</name>
</gene>
<feature type="domain" description="Ketoreductase" evidence="4">
    <location>
        <begin position="10"/>
        <end position="198"/>
    </location>
</feature>
<dbReference type="Proteomes" id="UP000006055">
    <property type="component" value="Chromosome"/>
</dbReference>
<organism evidence="5 6">
    <name type="scientific">Desulfomonile tiedjei (strain ATCC 49306 / DSM 6799 / DCB-1)</name>
    <dbReference type="NCBI Taxonomy" id="706587"/>
    <lineage>
        <taxon>Bacteria</taxon>
        <taxon>Pseudomonadati</taxon>
        <taxon>Thermodesulfobacteriota</taxon>
        <taxon>Desulfomonilia</taxon>
        <taxon>Desulfomonilales</taxon>
        <taxon>Desulfomonilaceae</taxon>
        <taxon>Desulfomonile</taxon>
    </lineage>
</organism>
<dbReference type="GO" id="GO:0016491">
    <property type="term" value="F:oxidoreductase activity"/>
    <property type="evidence" value="ECO:0007669"/>
    <property type="project" value="UniProtKB-KW"/>
</dbReference>
<dbReference type="InterPro" id="IPR057326">
    <property type="entry name" value="KR_dom"/>
</dbReference>
<dbReference type="InterPro" id="IPR002347">
    <property type="entry name" value="SDR_fam"/>
</dbReference>
<dbReference type="KEGG" id="dti:Desti_0616"/>
<dbReference type="STRING" id="706587.Desti_0616"/>